<evidence type="ECO:0000256" key="2">
    <source>
        <dbReference type="ARBA" id="ARBA00010528"/>
    </source>
</evidence>
<protein>
    <recommendedName>
        <fullName evidence="6">Large ribosomal subunit protein uL4m</fullName>
    </recommendedName>
    <alternativeName>
        <fullName evidence="7">39S ribosomal protein L4, mitochondrial</fullName>
    </alternativeName>
</protein>
<evidence type="ECO:0000256" key="3">
    <source>
        <dbReference type="ARBA" id="ARBA00022980"/>
    </source>
</evidence>
<keyword evidence="5" id="KW-0687">Ribonucleoprotein</keyword>
<reference evidence="8" key="1">
    <citation type="submission" date="2018-04" db="EMBL/GenBank/DDBJ databases">
        <title>Transcriptome assembly of Sipha flava.</title>
        <authorList>
            <person name="Scully E.D."/>
            <person name="Geib S.M."/>
            <person name="Palmer N.A."/>
            <person name="Koch K."/>
            <person name="Bradshaw J."/>
            <person name="Heng-Moss T."/>
            <person name="Sarath G."/>
        </authorList>
    </citation>
    <scope>NUCLEOTIDE SEQUENCE</scope>
</reference>
<organism evidence="8">
    <name type="scientific">Sipha flava</name>
    <name type="common">yellow sugarcane aphid</name>
    <dbReference type="NCBI Taxonomy" id="143950"/>
    <lineage>
        <taxon>Eukaryota</taxon>
        <taxon>Metazoa</taxon>
        <taxon>Ecdysozoa</taxon>
        <taxon>Arthropoda</taxon>
        <taxon>Hexapoda</taxon>
        <taxon>Insecta</taxon>
        <taxon>Pterygota</taxon>
        <taxon>Neoptera</taxon>
        <taxon>Paraneoptera</taxon>
        <taxon>Hemiptera</taxon>
        <taxon>Sternorrhyncha</taxon>
        <taxon>Aphidomorpha</taxon>
        <taxon>Aphidoidea</taxon>
        <taxon>Aphididae</taxon>
        <taxon>Sipha</taxon>
    </lineage>
</organism>
<keyword evidence="3 8" id="KW-0689">Ribosomal protein</keyword>
<comment type="similarity">
    <text evidence="2">Belongs to the universal ribosomal protein uL4 family.</text>
</comment>
<evidence type="ECO:0000313" key="9">
    <source>
        <dbReference type="Proteomes" id="UP000694846"/>
    </source>
</evidence>
<evidence type="ECO:0000256" key="7">
    <source>
        <dbReference type="ARBA" id="ARBA00082711"/>
    </source>
</evidence>
<evidence type="ECO:0000256" key="4">
    <source>
        <dbReference type="ARBA" id="ARBA00023128"/>
    </source>
</evidence>
<dbReference type="GO" id="GO:0006412">
    <property type="term" value="P:translation"/>
    <property type="evidence" value="ECO:0007669"/>
    <property type="project" value="InterPro"/>
</dbReference>
<evidence type="ECO:0000313" key="10">
    <source>
        <dbReference type="RefSeq" id="XP_025425784.1"/>
    </source>
</evidence>
<name>A0A2S2QXZ5_9HEMI</name>
<keyword evidence="4" id="KW-0496">Mitochondrion</keyword>
<evidence type="ECO:0000256" key="6">
    <source>
        <dbReference type="ARBA" id="ARBA00040565"/>
    </source>
</evidence>
<evidence type="ECO:0000313" key="8">
    <source>
        <dbReference type="EMBL" id="MBY82608.1"/>
    </source>
</evidence>
<gene>
    <name evidence="8" type="primary">Mrpl4</name>
    <name evidence="10" type="synonym">LOC112694510</name>
    <name evidence="8" type="ORF">g.37856</name>
</gene>
<dbReference type="OrthoDB" id="275876at2759"/>
<dbReference type="Pfam" id="PF00573">
    <property type="entry name" value="Ribosomal_L4"/>
    <property type="match status" value="1"/>
</dbReference>
<dbReference type="EMBL" id="GGMS01013405">
    <property type="protein sequence ID" value="MBY82608.1"/>
    <property type="molecule type" value="Transcribed_RNA"/>
</dbReference>
<comment type="subcellular location">
    <subcellularLocation>
        <location evidence="1">Mitochondrion</location>
    </subcellularLocation>
</comment>
<keyword evidence="9" id="KW-1185">Reference proteome</keyword>
<dbReference type="GO" id="GO:0005840">
    <property type="term" value="C:ribosome"/>
    <property type="evidence" value="ECO:0007669"/>
    <property type="project" value="UniProtKB-KW"/>
</dbReference>
<dbReference type="GO" id="GO:0003735">
    <property type="term" value="F:structural constituent of ribosome"/>
    <property type="evidence" value="ECO:0007669"/>
    <property type="project" value="InterPro"/>
</dbReference>
<dbReference type="Gene3D" id="3.40.1370.10">
    <property type="match status" value="1"/>
</dbReference>
<dbReference type="Proteomes" id="UP000694846">
    <property type="component" value="Unplaced"/>
</dbReference>
<dbReference type="AlphaFoldDB" id="A0A2S2QXZ5"/>
<accession>A0A2S2QXZ5</accession>
<dbReference type="PANTHER" id="PTHR10746:SF6">
    <property type="entry name" value="LARGE RIBOSOMAL SUBUNIT PROTEIN UL4M"/>
    <property type="match status" value="1"/>
</dbReference>
<proteinExistence type="inferred from homology"/>
<dbReference type="InterPro" id="IPR013005">
    <property type="entry name" value="Ribosomal_uL4-like"/>
</dbReference>
<dbReference type="InterPro" id="IPR023574">
    <property type="entry name" value="Ribosomal_uL4_dom_sf"/>
</dbReference>
<reference evidence="10" key="2">
    <citation type="submission" date="2025-04" db="UniProtKB">
        <authorList>
            <consortium name="RefSeq"/>
        </authorList>
    </citation>
    <scope>IDENTIFICATION</scope>
    <source>
        <tissue evidence="10">Whole body</tissue>
    </source>
</reference>
<dbReference type="GO" id="GO:0005743">
    <property type="term" value="C:mitochondrial inner membrane"/>
    <property type="evidence" value="ECO:0007669"/>
    <property type="project" value="UniProtKB-ARBA"/>
</dbReference>
<dbReference type="NCBIfam" id="TIGR03953">
    <property type="entry name" value="rplD_bact"/>
    <property type="match status" value="1"/>
</dbReference>
<dbReference type="SUPFAM" id="SSF52166">
    <property type="entry name" value="Ribosomal protein L4"/>
    <property type="match status" value="1"/>
</dbReference>
<dbReference type="InterPro" id="IPR002136">
    <property type="entry name" value="Ribosomal_uL4"/>
</dbReference>
<evidence type="ECO:0000256" key="1">
    <source>
        <dbReference type="ARBA" id="ARBA00004173"/>
    </source>
</evidence>
<dbReference type="FunFam" id="3.40.1370.10:FF:000005">
    <property type="entry name" value="39S ribosomal protein L4, mitochondrial"/>
    <property type="match status" value="1"/>
</dbReference>
<dbReference type="RefSeq" id="XP_025425784.1">
    <property type="nucleotide sequence ID" value="XM_025569999.1"/>
</dbReference>
<evidence type="ECO:0000256" key="5">
    <source>
        <dbReference type="ARBA" id="ARBA00023274"/>
    </source>
</evidence>
<dbReference type="GO" id="GO:1990904">
    <property type="term" value="C:ribonucleoprotein complex"/>
    <property type="evidence" value="ECO:0007669"/>
    <property type="project" value="UniProtKB-KW"/>
</dbReference>
<dbReference type="PANTHER" id="PTHR10746">
    <property type="entry name" value="50S RIBOSOMAL PROTEIN L4"/>
    <property type="match status" value="1"/>
</dbReference>
<sequence>MLNCLSRQIRALPFTFTASCRLSTLPTLENIESTEIEEPPLIYGGYTNVRQAWVSNLDTTKDNSSAIIDLHPQVFGSRPRIDIIHENVVWQRKYRYVSYANTKVTAEVCMSGKKPWPQKGQGRARHGTRRSPLFKGGSVIHGPRSHKTHFYMLPFYKRVYGLTSTLSVKLIQDDLHIVKNLDLPSDDPEYIKNLVDSRLWGPSVLFIDDTDTMPRNISLALNEIKHMNLMPVYGLNVYSMLKYETLVLTVAAVKKIQERLLYQLHRPDCNYANRKFQLNQQN</sequence>